<sequence length="56" mass="6263">MMVLGFYEKFVLSKGGLRRLAKTASRYTSGFGLRHNSYTIGSDTLAKMVTVALVRY</sequence>
<dbReference type="HOGENOM" id="CLU_3012620_0_0_7"/>
<dbReference type="EMBL" id="CP001816">
    <property type="protein sequence ID" value="ACZ11496.1"/>
    <property type="molecule type" value="Genomic_DNA"/>
</dbReference>
<organism evidence="1 2">
    <name type="scientific">Sulfurospirillum deleyianum (strain ATCC 51133 / DSM 6946 / 5175)</name>
    <dbReference type="NCBI Taxonomy" id="525898"/>
    <lineage>
        <taxon>Bacteria</taxon>
        <taxon>Pseudomonadati</taxon>
        <taxon>Campylobacterota</taxon>
        <taxon>Epsilonproteobacteria</taxon>
        <taxon>Campylobacterales</taxon>
        <taxon>Sulfurospirillaceae</taxon>
        <taxon>Sulfurospirillum</taxon>
    </lineage>
</organism>
<dbReference type="Proteomes" id="UP000002222">
    <property type="component" value="Chromosome"/>
</dbReference>
<accession>D1AZM9</accession>
<proteinExistence type="predicted"/>
<keyword evidence="2" id="KW-1185">Reference proteome</keyword>
<reference evidence="2" key="1">
    <citation type="submission" date="2009-11" db="EMBL/GenBank/DDBJ databases">
        <title>The complete genome of Sulfurospirillum deleyianum DSM 6946.</title>
        <authorList>
            <consortium name="US DOE Joint Genome Institute (JGI-PGF)"/>
            <person name="Lucas S."/>
            <person name="Copeland A."/>
            <person name="Lapidus A."/>
            <person name="Glavina del Rio T."/>
            <person name="Dalin E."/>
            <person name="Tice H."/>
            <person name="Bruce D."/>
            <person name="Goodwin L."/>
            <person name="Pitluck S."/>
            <person name="Kyrpides N."/>
            <person name="Mavromatis K."/>
            <person name="Ivanova N."/>
            <person name="Ovchinnikova G."/>
            <person name="Munk A.C."/>
            <person name="Lu M."/>
            <person name="Brettin T."/>
            <person name="Detter J.C."/>
            <person name="Han C."/>
            <person name="Tapia R."/>
            <person name="Larimer F."/>
            <person name="Land M."/>
            <person name="Hauser L."/>
            <person name="Markowitz V."/>
            <person name="Cheng J.F."/>
            <person name="Hugenholtz P."/>
            <person name="Woyke T."/>
            <person name="Wu D."/>
            <person name="Aumann P."/>
            <person name="Schneider S."/>
            <person name="Lang E."/>
            <person name="Spring S."/>
            <person name="Klenk H.P."/>
            <person name="Eisen J.A."/>
        </authorList>
    </citation>
    <scope>NUCLEOTIDE SEQUENCE [LARGE SCALE GENOMIC DNA]</scope>
    <source>
        <strain evidence="2">ATCC 51133 / DSM 6946 / 5175</strain>
    </source>
</reference>
<protein>
    <submittedName>
        <fullName evidence="1">Uncharacterized protein</fullName>
    </submittedName>
</protein>
<dbReference type="KEGG" id="sdl:Sdel_0459"/>
<dbReference type="AlphaFoldDB" id="D1AZM9"/>
<evidence type="ECO:0000313" key="2">
    <source>
        <dbReference type="Proteomes" id="UP000002222"/>
    </source>
</evidence>
<reference evidence="1 2" key="2">
    <citation type="journal article" date="2010" name="Stand. Genomic Sci.">
        <title>Complete genome sequence of Sulfurospirillum deleyianum type strain (5175).</title>
        <authorList>
            <person name="Sikorski J."/>
            <person name="Lapidus A."/>
            <person name="Copeland A."/>
            <person name="Glavina Del Rio T."/>
            <person name="Nolan M."/>
            <person name="Lucas S."/>
            <person name="Chen F."/>
            <person name="Tice H."/>
            <person name="Cheng J.F."/>
            <person name="Saunders E."/>
            <person name="Bruce D."/>
            <person name="Goodwin L."/>
            <person name="Pitluck S."/>
            <person name="Ovchinnikova G."/>
            <person name="Pati A."/>
            <person name="Ivanova N."/>
            <person name="Mavromatis K."/>
            <person name="Chen A."/>
            <person name="Palaniappan K."/>
            <person name="Chain P."/>
            <person name="Land M."/>
            <person name="Hauser L."/>
            <person name="Chang Y.J."/>
            <person name="Jeffries C.D."/>
            <person name="Brettin T."/>
            <person name="Detter J.C."/>
            <person name="Han C."/>
            <person name="Rohde M."/>
            <person name="Lang E."/>
            <person name="Spring S."/>
            <person name="Goker M."/>
            <person name="Bristow J."/>
            <person name="Eisen J.A."/>
            <person name="Markowitz V."/>
            <person name="Hugenholtz P."/>
            <person name="Kyrpides N.C."/>
            <person name="Klenk H.P."/>
        </authorList>
    </citation>
    <scope>NUCLEOTIDE SEQUENCE [LARGE SCALE GENOMIC DNA]</scope>
    <source>
        <strain evidence="2">ATCC 51133 / DSM 6946 / 5175</strain>
    </source>
</reference>
<evidence type="ECO:0000313" key="1">
    <source>
        <dbReference type="EMBL" id="ACZ11496.1"/>
    </source>
</evidence>
<name>D1AZM9_SULD5</name>
<gene>
    <name evidence="1" type="ordered locus">Sdel_0459</name>
</gene>